<sequence length="1042" mass="118878">MTTHYSEDRLIEQPTIRLLTDLNWQAANCYLEFERASGSTMGRENRGEVVLVSRLRPALNKLNPGLTEEAIDLAIEEITRDRSAMSLVNANREVYQLLKDGVPVTMPATGREEETTETVKVIDWDKSENNDFFLASQFWVTGEMYTKRADLVGFVNGIPLLFIELKAAHKRVENAFIDNLTDYKNTIPQLFWYNAVIILSNGSESKVGSITAEWEHFADWKKINSEGEQGVISLDTMIRGICQKANFLDIVENYIAYMQSRGGLIKLIGKNHQYLGVNNVIKGFKDIREKQGKLGVFWHTQGSGKSVSMIFFAQKVLRKIPGNWTFVIVTDRKELDEQIYGNFANSGAITAQEIHAESGDHLRQLLGQNHRYIFTLIHKFNFQGVVSERSDIIVITDEAHRSQYDTLAFNMRQALPNASFIAFTGTPLIVGEEKTKDVFGEYVSVYNFKQSIDDKATVPLYYENRIPEVQLTNESLNDEMAAIVEAAELDERQQARLEQEFARQYHIITRNDRLETVAKDIVSHFFNRGFKGKAMVVAIDKVTAVKMYDKVRKYQQEYLQELEKQLSGVAEEERAALEKLINYVKETDMAVVVSSSQNEIAQMREKGVEIEPHRRRIVSEDLATKFKDPNDPFRIVFVCAMWMTGFDVPSCSTIYLDKPMRNHTLMQTIARANRVFKDKVSGLIVDYVGVFQSLQKALAIYAPTPGAGEPPIVEKAELVEILKKQLQETTEFCSNLGINVEAILAAEGFAKVGLLDNAVDMIIAAEEQKKTYLVMAARINGLFKAILPDKIAHEVAPLAILFVVIANKIRSLLPPPDISAVMKEIDKLLDESISTEGYVIAEKPEQSRIYDLSQIDFETLRAKFEKGRKHIEVEKLKGMIERRLGTMIRFNRTRLDFQDKFQKLIDEYNAGSMNVDEFFRRLTEFAQQLNEEEKRTIAEGLSEEELAVFDILTRPDMQLTKKEEGVVKAVAKELLEKLKQEKLVLDWRKKQEARAAVKVMINEVFDHLPEKYTKPVYSQKCELVYEHVYDAYSGPEKSVYAS</sequence>
<gene>
    <name evidence="13" type="ORF">A3K49_02030</name>
</gene>
<dbReference type="InterPro" id="IPR004473">
    <property type="entry name" value="Restrct_endonuc_typeI_HsdR"/>
</dbReference>
<evidence type="ECO:0000256" key="4">
    <source>
        <dbReference type="ARBA" id="ARBA00022722"/>
    </source>
</evidence>
<keyword evidence="7" id="KW-0255">Endonuclease</keyword>
<reference evidence="13 14" key="1">
    <citation type="journal article" date="2016" name="Nat. Commun.">
        <title>Thousands of microbial genomes shed light on interconnected biogeochemical processes in an aquifer system.</title>
        <authorList>
            <person name="Anantharaman K."/>
            <person name="Brown C.T."/>
            <person name="Hug L.A."/>
            <person name="Sharon I."/>
            <person name="Castelle C.J."/>
            <person name="Probst A.J."/>
            <person name="Thomas B.C."/>
            <person name="Singh A."/>
            <person name="Wilkins M.J."/>
            <person name="Karaoz U."/>
            <person name="Brodie E.L."/>
            <person name="Williams K.H."/>
            <person name="Hubbard S.S."/>
            <person name="Banfield J.F."/>
        </authorList>
    </citation>
    <scope>NUCLEOTIDE SEQUENCE [LARGE SCALE GENOMIC DNA]</scope>
</reference>
<dbReference type="Pfam" id="PF22679">
    <property type="entry name" value="T1R_D3-like"/>
    <property type="match status" value="1"/>
</dbReference>
<evidence type="ECO:0000256" key="1">
    <source>
        <dbReference type="ARBA" id="ARBA00000851"/>
    </source>
</evidence>
<evidence type="ECO:0000313" key="14">
    <source>
        <dbReference type="Proteomes" id="UP000178602"/>
    </source>
</evidence>
<evidence type="ECO:0000256" key="7">
    <source>
        <dbReference type="ARBA" id="ARBA00022759"/>
    </source>
</evidence>
<dbReference type="PROSITE" id="PS51192">
    <property type="entry name" value="HELICASE_ATP_BIND_1"/>
    <property type="match status" value="1"/>
</dbReference>
<dbReference type="Pfam" id="PF11867">
    <property type="entry name" value="T1RH-like_C"/>
    <property type="match status" value="1"/>
</dbReference>
<feature type="domain" description="Helicase ATP-binding" evidence="12">
    <location>
        <begin position="286"/>
        <end position="445"/>
    </location>
</feature>
<keyword evidence="5 11" id="KW-0547">Nucleotide-binding</keyword>
<keyword evidence="9 11" id="KW-0067">ATP-binding</keyword>
<protein>
    <recommendedName>
        <fullName evidence="11">Type I restriction enzyme endonuclease subunit</fullName>
        <shortName evidence="11">R protein</shortName>
        <ecNumber evidence="11">3.1.21.3</ecNumber>
    </recommendedName>
</protein>
<dbReference type="Pfam" id="PF18766">
    <property type="entry name" value="SWI2_SNF2"/>
    <property type="match status" value="1"/>
</dbReference>
<dbReference type="CDD" id="cd22332">
    <property type="entry name" value="HsdR_N"/>
    <property type="match status" value="1"/>
</dbReference>
<comment type="function">
    <text evidence="11">Subunit R is required for both nuclease and ATPase activities, but not for modification.</text>
</comment>
<dbReference type="EC" id="3.1.21.3" evidence="11"/>
<evidence type="ECO:0000256" key="11">
    <source>
        <dbReference type="RuleBase" id="RU364115"/>
    </source>
</evidence>
<dbReference type="InterPro" id="IPR055180">
    <property type="entry name" value="HsdR_RecA-like_helicase_dom_2"/>
</dbReference>
<evidence type="ECO:0000256" key="5">
    <source>
        <dbReference type="ARBA" id="ARBA00022741"/>
    </source>
</evidence>
<dbReference type="CDD" id="cd18800">
    <property type="entry name" value="SF2_C_EcoR124I-like"/>
    <property type="match status" value="1"/>
</dbReference>
<dbReference type="SUPFAM" id="SSF52540">
    <property type="entry name" value="P-loop containing nucleoside triphosphate hydrolases"/>
    <property type="match status" value="2"/>
</dbReference>
<dbReference type="InterPro" id="IPR040980">
    <property type="entry name" value="SWI2_SNF2"/>
</dbReference>
<name>A0A1F4T4P2_UNCSA</name>
<keyword evidence="6 11" id="KW-0680">Restriction system</keyword>
<dbReference type="GO" id="GO:0009307">
    <property type="term" value="P:DNA restriction-modification system"/>
    <property type="evidence" value="ECO:0007669"/>
    <property type="project" value="UniProtKB-KW"/>
</dbReference>
<dbReference type="SMART" id="SM00487">
    <property type="entry name" value="DEXDc"/>
    <property type="match status" value="1"/>
</dbReference>
<dbReference type="GO" id="GO:0004386">
    <property type="term" value="F:helicase activity"/>
    <property type="evidence" value="ECO:0007669"/>
    <property type="project" value="UniProtKB-KW"/>
</dbReference>
<evidence type="ECO:0000256" key="9">
    <source>
        <dbReference type="ARBA" id="ARBA00022840"/>
    </source>
</evidence>
<evidence type="ECO:0000256" key="8">
    <source>
        <dbReference type="ARBA" id="ARBA00022801"/>
    </source>
</evidence>
<dbReference type="InterPro" id="IPR007409">
    <property type="entry name" value="Restrct_endonuc_type1_HsdR_N"/>
</dbReference>
<dbReference type="PANTHER" id="PTHR30195:SF15">
    <property type="entry name" value="TYPE I RESTRICTION ENZYME HINDI ENDONUCLEASE SUBUNIT"/>
    <property type="match status" value="1"/>
</dbReference>
<dbReference type="Gene3D" id="3.90.1570.50">
    <property type="match status" value="1"/>
</dbReference>
<dbReference type="Proteomes" id="UP000178602">
    <property type="component" value="Unassembled WGS sequence"/>
</dbReference>
<dbReference type="InterPro" id="IPR027417">
    <property type="entry name" value="P-loop_NTPase"/>
</dbReference>
<dbReference type="AlphaFoldDB" id="A0A1F4T4P2"/>
<evidence type="ECO:0000313" key="13">
    <source>
        <dbReference type="EMBL" id="OGC27775.1"/>
    </source>
</evidence>
<proteinExistence type="inferred from homology"/>
<dbReference type="Pfam" id="PF04313">
    <property type="entry name" value="HSDR_N"/>
    <property type="match status" value="1"/>
</dbReference>
<comment type="caution">
    <text evidence="13">The sequence shown here is derived from an EMBL/GenBank/DDBJ whole genome shotgun (WGS) entry which is preliminary data.</text>
</comment>
<dbReference type="PANTHER" id="PTHR30195">
    <property type="entry name" value="TYPE I SITE-SPECIFIC DEOXYRIBONUCLEASE PROTEIN SUBUNIT M AND R"/>
    <property type="match status" value="1"/>
</dbReference>
<evidence type="ECO:0000256" key="2">
    <source>
        <dbReference type="ARBA" id="ARBA00008598"/>
    </source>
</evidence>
<keyword evidence="4" id="KW-0540">Nuclease</keyword>
<keyword evidence="8 11" id="KW-0378">Hydrolase</keyword>
<dbReference type="InterPro" id="IPR021810">
    <property type="entry name" value="T1RH-like_C"/>
</dbReference>
<keyword evidence="13" id="KW-0347">Helicase</keyword>
<accession>A0A1F4T4P2</accession>
<keyword evidence="10 11" id="KW-0238">DNA-binding</keyword>
<dbReference type="InterPro" id="IPR014001">
    <property type="entry name" value="Helicase_ATP-bd"/>
</dbReference>
<dbReference type="GO" id="GO:0005524">
    <property type="term" value="F:ATP binding"/>
    <property type="evidence" value="ECO:0007669"/>
    <property type="project" value="UniProtKB-KW"/>
</dbReference>
<evidence type="ECO:0000256" key="3">
    <source>
        <dbReference type="ARBA" id="ARBA00011296"/>
    </source>
</evidence>
<dbReference type="EMBL" id="MEUG01000001">
    <property type="protein sequence ID" value="OGC27775.1"/>
    <property type="molecule type" value="Genomic_DNA"/>
</dbReference>
<comment type="catalytic activity">
    <reaction evidence="1 11">
        <text>Endonucleolytic cleavage of DNA to give random double-stranded fragments with terminal 5'-phosphates, ATP is simultaneously hydrolyzed.</text>
        <dbReference type="EC" id="3.1.21.3"/>
    </reaction>
</comment>
<evidence type="ECO:0000256" key="6">
    <source>
        <dbReference type="ARBA" id="ARBA00022747"/>
    </source>
</evidence>
<dbReference type="InterPro" id="IPR051268">
    <property type="entry name" value="Type-I_R_enzyme_R_subunit"/>
</dbReference>
<comment type="subunit">
    <text evidence="3 11">The type I restriction/modification system is composed of three polypeptides R, M and S.</text>
</comment>
<dbReference type="Gene3D" id="3.40.50.300">
    <property type="entry name" value="P-loop containing nucleotide triphosphate hydrolases"/>
    <property type="match status" value="2"/>
</dbReference>
<dbReference type="GO" id="GO:0003677">
    <property type="term" value="F:DNA binding"/>
    <property type="evidence" value="ECO:0007669"/>
    <property type="project" value="UniProtKB-KW"/>
</dbReference>
<comment type="similarity">
    <text evidence="2 11">Belongs to the HsdR family.</text>
</comment>
<evidence type="ECO:0000256" key="10">
    <source>
        <dbReference type="ARBA" id="ARBA00023125"/>
    </source>
</evidence>
<evidence type="ECO:0000259" key="12">
    <source>
        <dbReference type="PROSITE" id="PS51192"/>
    </source>
</evidence>
<dbReference type="NCBIfam" id="TIGR00348">
    <property type="entry name" value="hsdR"/>
    <property type="match status" value="1"/>
</dbReference>
<dbReference type="GO" id="GO:0009035">
    <property type="term" value="F:type I site-specific deoxyribonuclease activity"/>
    <property type="evidence" value="ECO:0007669"/>
    <property type="project" value="UniProtKB-EC"/>
</dbReference>
<organism evidence="13 14">
    <name type="scientific">candidate division WOR-1 bacterium RIFOXYC12_FULL_54_18</name>
    <dbReference type="NCBI Taxonomy" id="1802584"/>
    <lineage>
        <taxon>Bacteria</taxon>
        <taxon>Bacillati</taxon>
        <taxon>Saganbacteria</taxon>
    </lineage>
</organism>